<dbReference type="RefSeq" id="WP_004076112.1">
    <property type="nucleotide sequence ID" value="NZ_CM001436.1"/>
</dbReference>
<dbReference type="AlphaFoldDB" id="H1Z0Z7"/>
<accession>H1Z0Z7</accession>
<feature type="region of interest" description="Disordered" evidence="1">
    <location>
        <begin position="28"/>
        <end position="62"/>
    </location>
</feature>
<protein>
    <submittedName>
        <fullName evidence="2">Uncharacterized protein</fullName>
    </submittedName>
</protein>
<keyword evidence="3" id="KW-1185">Reference proteome</keyword>
<name>H1Z0Z7_9EURY</name>
<dbReference type="OrthoDB" id="117298at2157"/>
<dbReference type="HOGENOM" id="CLU_1648328_0_0_2"/>
<evidence type="ECO:0000256" key="1">
    <source>
        <dbReference type="SAM" id="MobiDB-lite"/>
    </source>
</evidence>
<dbReference type="EMBL" id="CM001436">
    <property type="protein sequence ID" value="EHQ34473.1"/>
    <property type="molecule type" value="Genomic_DNA"/>
</dbReference>
<feature type="compositionally biased region" description="Low complexity" evidence="1">
    <location>
        <begin position="28"/>
        <end position="52"/>
    </location>
</feature>
<organism evidence="2 3">
    <name type="scientific">Methanoplanus limicola DSM 2279</name>
    <dbReference type="NCBI Taxonomy" id="937775"/>
    <lineage>
        <taxon>Archaea</taxon>
        <taxon>Methanobacteriati</taxon>
        <taxon>Methanobacteriota</taxon>
        <taxon>Stenosarchaea group</taxon>
        <taxon>Methanomicrobia</taxon>
        <taxon>Methanomicrobiales</taxon>
        <taxon>Methanomicrobiaceae</taxon>
        <taxon>Methanoplanus</taxon>
    </lineage>
</organism>
<reference evidence="2 3" key="1">
    <citation type="submission" date="2011-10" db="EMBL/GenBank/DDBJ databases">
        <title>The Improved High-Quality Draft genome of Methanoplanus limicola DSM 2279.</title>
        <authorList>
            <consortium name="US DOE Joint Genome Institute (JGI-PGF)"/>
            <person name="Lucas S."/>
            <person name="Copeland A."/>
            <person name="Lapidus A."/>
            <person name="Glavina del Rio T."/>
            <person name="Dalin E."/>
            <person name="Tice H."/>
            <person name="Bruce D."/>
            <person name="Goodwin L."/>
            <person name="Pitluck S."/>
            <person name="Peters L."/>
            <person name="Mikhailova N."/>
            <person name="Lu M."/>
            <person name="Kyrpides N."/>
            <person name="Mavromatis K."/>
            <person name="Ivanova N."/>
            <person name="Markowitz V."/>
            <person name="Cheng J.-F."/>
            <person name="Hugenholtz P."/>
            <person name="Woyke T."/>
            <person name="Wu D."/>
            <person name="Wirth R."/>
            <person name="Brambilla E.-M."/>
            <person name="Klenk H.-P."/>
            <person name="Eisen J.A."/>
        </authorList>
    </citation>
    <scope>NUCLEOTIDE SEQUENCE [LARGE SCALE GENOMIC DNA]</scope>
    <source>
        <strain evidence="2 3">DSM 2279</strain>
    </source>
</reference>
<dbReference type="Proteomes" id="UP000005741">
    <property type="component" value="Chromosome"/>
</dbReference>
<proteinExistence type="predicted"/>
<evidence type="ECO:0000313" key="2">
    <source>
        <dbReference type="EMBL" id="EHQ34473.1"/>
    </source>
</evidence>
<evidence type="ECO:0000313" key="3">
    <source>
        <dbReference type="Proteomes" id="UP000005741"/>
    </source>
</evidence>
<dbReference type="InParanoid" id="H1Z0Z7"/>
<gene>
    <name evidence="2" type="ORF">Metlim_0332</name>
</gene>
<sequence>MKKWTAILVIFMATALILCAGCTGSDSSSTTPAATSQPTATATAAAEPTVSPDLIPGPTNQPEGKYQVAVGVDKDSVYGTISVEFRGGMGQNFVNNIVVDCYFADGSHETKELSADKVGDTVTFNGGQKTQDRIKVTVTYDGSIGSYVIYDSLIPHKEIIPMVK</sequence>